<organism evidence="1 2">
    <name type="scientific">Sphingomonas lutea</name>
    <dbReference type="NCBI Taxonomy" id="1045317"/>
    <lineage>
        <taxon>Bacteria</taxon>
        <taxon>Pseudomonadati</taxon>
        <taxon>Pseudomonadota</taxon>
        <taxon>Alphaproteobacteria</taxon>
        <taxon>Sphingomonadales</taxon>
        <taxon>Sphingomonadaceae</taxon>
        <taxon>Sphingomonas</taxon>
    </lineage>
</organism>
<dbReference type="Pfam" id="PF19883">
    <property type="entry name" value="DUF6356"/>
    <property type="match status" value="1"/>
</dbReference>
<keyword evidence="2" id="KW-1185">Reference proteome</keyword>
<dbReference type="KEGG" id="slut:H9L13_05315"/>
<gene>
    <name evidence="1" type="ORF">H9L13_05315</name>
</gene>
<dbReference type="RefSeq" id="WP_187539668.1">
    <property type="nucleotide sequence ID" value="NZ_BAABJT010000001.1"/>
</dbReference>
<reference evidence="1 2" key="1">
    <citation type="submission" date="2020-08" db="EMBL/GenBank/DDBJ databases">
        <title>Genome sequence of Sphingomonas lutea KCTC 23642T.</title>
        <authorList>
            <person name="Hyun D.-W."/>
            <person name="Bae J.-W."/>
        </authorList>
    </citation>
    <scope>NUCLEOTIDE SEQUENCE [LARGE SCALE GENOMIC DNA]</scope>
    <source>
        <strain evidence="1 2">KCTC 23642</strain>
    </source>
</reference>
<dbReference type="EMBL" id="CP060718">
    <property type="protein sequence ID" value="QNN68291.1"/>
    <property type="molecule type" value="Genomic_DNA"/>
</dbReference>
<accession>A0A7G9SKB6</accession>
<evidence type="ECO:0008006" key="3">
    <source>
        <dbReference type="Google" id="ProtNLM"/>
    </source>
</evidence>
<evidence type="ECO:0000313" key="2">
    <source>
        <dbReference type="Proteomes" id="UP000515971"/>
    </source>
</evidence>
<name>A0A7G9SKB6_9SPHN</name>
<dbReference type="Proteomes" id="UP000515971">
    <property type="component" value="Chromosome"/>
</dbReference>
<evidence type="ECO:0000313" key="1">
    <source>
        <dbReference type="EMBL" id="QNN68291.1"/>
    </source>
</evidence>
<dbReference type="AlphaFoldDB" id="A0A7G9SKB6"/>
<proteinExistence type="predicted"/>
<protein>
    <recommendedName>
        <fullName evidence="3">Capsule biosynthesis protein</fullName>
    </recommendedName>
</protein>
<sequence>MGRLFTDHPRSLGMSWASHGAGAIKIGGELIGAGVACIVHAVVPALFTQTAGKVVTRIYDHMQQRKAGAANPENWSDYEI</sequence>
<dbReference type="InterPro" id="IPR045936">
    <property type="entry name" value="DUF6356"/>
</dbReference>